<evidence type="ECO:0000313" key="6">
    <source>
        <dbReference type="EMBL" id="NRF67801.1"/>
    </source>
</evidence>
<evidence type="ECO:0000256" key="2">
    <source>
        <dbReference type="ARBA" id="ARBA00022670"/>
    </source>
</evidence>
<dbReference type="RefSeq" id="WP_173122888.1">
    <property type="nucleotide sequence ID" value="NZ_JABRWJ010000003.1"/>
</dbReference>
<dbReference type="Pfam" id="PF00877">
    <property type="entry name" value="NLPC_P60"/>
    <property type="match status" value="1"/>
</dbReference>
<proteinExistence type="inferred from homology"/>
<dbReference type="PANTHER" id="PTHR47053:SF1">
    <property type="entry name" value="MUREIN DD-ENDOPEPTIDASE MEPH-RELATED"/>
    <property type="match status" value="1"/>
</dbReference>
<protein>
    <submittedName>
        <fullName evidence="6">C40 family peptidase</fullName>
    </submittedName>
</protein>
<evidence type="ECO:0000256" key="3">
    <source>
        <dbReference type="ARBA" id="ARBA00022801"/>
    </source>
</evidence>
<reference evidence="6 7" key="1">
    <citation type="submission" date="2020-05" db="EMBL/GenBank/DDBJ databases">
        <title>Aquincola sp. isolate from soil.</title>
        <authorList>
            <person name="Han J."/>
            <person name="Kim D.-U."/>
        </authorList>
    </citation>
    <scope>NUCLEOTIDE SEQUENCE [LARGE SCALE GENOMIC DNA]</scope>
    <source>
        <strain evidence="6 7">S2</strain>
    </source>
</reference>
<dbReference type="PANTHER" id="PTHR47053">
    <property type="entry name" value="MUREIN DD-ENDOPEPTIDASE MEPH-RELATED"/>
    <property type="match status" value="1"/>
</dbReference>
<dbReference type="InterPro" id="IPR000064">
    <property type="entry name" value="NLP_P60_dom"/>
</dbReference>
<keyword evidence="4" id="KW-0788">Thiol protease</keyword>
<evidence type="ECO:0000313" key="7">
    <source>
        <dbReference type="Proteomes" id="UP000737171"/>
    </source>
</evidence>
<dbReference type="Proteomes" id="UP000737171">
    <property type="component" value="Unassembled WGS sequence"/>
</dbReference>
<organism evidence="6 7">
    <name type="scientific">Pseudaquabacterium terrae</name>
    <dbReference type="NCBI Taxonomy" id="2732868"/>
    <lineage>
        <taxon>Bacteria</taxon>
        <taxon>Pseudomonadati</taxon>
        <taxon>Pseudomonadota</taxon>
        <taxon>Betaproteobacteria</taxon>
        <taxon>Burkholderiales</taxon>
        <taxon>Sphaerotilaceae</taxon>
        <taxon>Pseudaquabacterium</taxon>
    </lineage>
</organism>
<evidence type="ECO:0000256" key="4">
    <source>
        <dbReference type="ARBA" id="ARBA00022807"/>
    </source>
</evidence>
<keyword evidence="2" id="KW-0645">Protease</keyword>
<dbReference type="Gene3D" id="3.90.1720.10">
    <property type="entry name" value="endopeptidase domain like (from Nostoc punctiforme)"/>
    <property type="match status" value="1"/>
</dbReference>
<comment type="caution">
    <text evidence="6">The sequence shown here is derived from an EMBL/GenBank/DDBJ whole genome shotgun (WGS) entry which is preliminary data.</text>
</comment>
<keyword evidence="3" id="KW-0378">Hydrolase</keyword>
<dbReference type="EMBL" id="JABRWJ010000003">
    <property type="protein sequence ID" value="NRF67801.1"/>
    <property type="molecule type" value="Genomic_DNA"/>
</dbReference>
<comment type="similarity">
    <text evidence="1">Belongs to the peptidase C40 family.</text>
</comment>
<dbReference type="InterPro" id="IPR038765">
    <property type="entry name" value="Papain-like_cys_pep_sf"/>
</dbReference>
<dbReference type="InterPro" id="IPR051202">
    <property type="entry name" value="Peptidase_C40"/>
</dbReference>
<gene>
    <name evidence="6" type="ORF">HLB44_12480</name>
</gene>
<keyword evidence="7" id="KW-1185">Reference proteome</keyword>
<evidence type="ECO:0000259" key="5">
    <source>
        <dbReference type="PROSITE" id="PS51935"/>
    </source>
</evidence>
<dbReference type="PROSITE" id="PS51935">
    <property type="entry name" value="NLPC_P60"/>
    <property type="match status" value="1"/>
</dbReference>
<dbReference type="SUPFAM" id="SSF54001">
    <property type="entry name" value="Cysteine proteinases"/>
    <property type="match status" value="1"/>
</dbReference>
<name>A0ABX2EGV1_9BURK</name>
<accession>A0ABX2EGV1</accession>
<sequence>MTKRTIGPPSQALATLVSVCGHAALLEEPDDRATVETQLLFGERVLVIKEWGDWLEVGKVFGAYCHRGFVRRSALADSAHEATHRVWETWTPIRSIPRLKAVAVDRISLGSELRVVGEAEDHYQIWPLGWVFKKHVRPIGVVATDFVQTMRRFVGTPFVWGGRSSFGLDCSGMIQLGLQLAGVSAPRAMADMSDTLGRRVEEEGGPLPGDFIFYSGHCGMFVDESHVINSNGKAGRVQIEPFDELHHRMVNVRQYMYIGHRRLVAEPRPVHGLDRRL</sequence>
<feature type="domain" description="NlpC/P60" evidence="5">
    <location>
        <begin position="140"/>
        <end position="264"/>
    </location>
</feature>
<evidence type="ECO:0000256" key="1">
    <source>
        <dbReference type="ARBA" id="ARBA00007074"/>
    </source>
</evidence>